<evidence type="ECO:0000256" key="3">
    <source>
        <dbReference type="ARBA" id="ARBA00022448"/>
    </source>
</evidence>
<proteinExistence type="inferred from homology"/>
<reference evidence="13" key="1">
    <citation type="submission" date="2020-02" db="EMBL/GenBank/DDBJ databases">
        <authorList>
            <person name="Meier V. D."/>
        </authorList>
    </citation>
    <scope>NUCLEOTIDE SEQUENCE</scope>
    <source>
        <strain evidence="13">AVDCRST_MAG88</strain>
    </source>
</reference>
<keyword evidence="8 12" id="KW-1133">Transmembrane helix</keyword>
<feature type="coiled-coil region" evidence="11">
    <location>
        <begin position="202"/>
        <end position="229"/>
    </location>
</feature>
<keyword evidence="4" id="KW-1003">Cell membrane</keyword>
<evidence type="ECO:0000256" key="7">
    <source>
        <dbReference type="ARBA" id="ARBA00022833"/>
    </source>
</evidence>
<dbReference type="PANTHER" id="PTHR46494">
    <property type="entry name" value="CORA FAMILY METAL ION TRANSPORTER (EUROFUNG)"/>
    <property type="match status" value="1"/>
</dbReference>
<dbReference type="CDD" id="cd12822">
    <property type="entry name" value="TmCorA-like"/>
    <property type="match status" value="1"/>
</dbReference>
<dbReference type="SUPFAM" id="SSF143865">
    <property type="entry name" value="CorA soluble domain-like"/>
    <property type="match status" value="1"/>
</dbReference>
<feature type="transmembrane region" description="Helical" evidence="12">
    <location>
        <begin position="318"/>
        <end position="340"/>
    </location>
</feature>
<dbReference type="InterPro" id="IPR045863">
    <property type="entry name" value="CorA_TM1_TM2"/>
</dbReference>
<evidence type="ECO:0000256" key="4">
    <source>
        <dbReference type="ARBA" id="ARBA00022475"/>
    </source>
</evidence>
<evidence type="ECO:0008006" key="14">
    <source>
        <dbReference type="Google" id="ProtNLM"/>
    </source>
</evidence>
<dbReference type="GO" id="GO:0005886">
    <property type="term" value="C:plasma membrane"/>
    <property type="evidence" value="ECO:0007669"/>
    <property type="project" value="UniProtKB-SubCell"/>
</dbReference>
<dbReference type="EMBL" id="CADCWM010000553">
    <property type="protein sequence ID" value="CAA9568502.1"/>
    <property type="molecule type" value="Genomic_DNA"/>
</dbReference>
<keyword evidence="10 12" id="KW-0472">Membrane</keyword>
<dbReference type="SUPFAM" id="SSF144083">
    <property type="entry name" value="Magnesium transport protein CorA, transmembrane region"/>
    <property type="match status" value="1"/>
</dbReference>
<evidence type="ECO:0000256" key="2">
    <source>
        <dbReference type="ARBA" id="ARBA00009765"/>
    </source>
</evidence>
<comment type="similarity">
    <text evidence="2">Belongs to the CorA metal ion transporter (MIT) (TC 1.A.35) family.</text>
</comment>
<evidence type="ECO:0000256" key="6">
    <source>
        <dbReference type="ARBA" id="ARBA00022692"/>
    </source>
</evidence>
<evidence type="ECO:0000256" key="9">
    <source>
        <dbReference type="ARBA" id="ARBA00023065"/>
    </source>
</evidence>
<evidence type="ECO:0000256" key="11">
    <source>
        <dbReference type="SAM" id="Coils"/>
    </source>
</evidence>
<dbReference type="GO" id="GO:0015095">
    <property type="term" value="F:magnesium ion transmembrane transporter activity"/>
    <property type="evidence" value="ECO:0007669"/>
    <property type="project" value="TreeGrafter"/>
</dbReference>
<feature type="transmembrane region" description="Helical" evidence="12">
    <location>
        <begin position="346"/>
        <end position="369"/>
    </location>
</feature>
<dbReference type="Pfam" id="PF01544">
    <property type="entry name" value="CorA"/>
    <property type="match status" value="1"/>
</dbReference>
<evidence type="ECO:0000256" key="5">
    <source>
        <dbReference type="ARBA" id="ARBA00022519"/>
    </source>
</evidence>
<dbReference type="Gene3D" id="1.20.58.340">
    <property type="entry name" value="Magnesium transport protein CorA, transmembrane region"/>
    <property type="match status" value="2"/>
</dbReference>
<evidence type="ECO:0000256" key="12">
    <source>
        <dbReference type="SAM" id="Phobius"/>
    </source>
</evidence>
<gene>
    <name evidence="13" type="ORF">AVDCRST_MAG88-2116</name>
</gene>
<keyword evidence="11" id="KW-0175">Coiled coil</keyword>
<sequence length="375" mass="41447">MVSEVENVTGSLGGVGAGPGISTAADEDVAGLAAGGVRVEGSAAEESSGRVQRTRLEAWLFRPAEAPREVSPGQFALLVSADENFVWVDLGEYTEGALRDIARPLALHQAAVRIALLPWQRPRVDQFDGQFIASVTIPHIDVEGYRVEASQLDLFVGPNYLVSAHKRPLPFAGEVLARASRSPHLVRLDAAFMLYIVLDETLAYYERLNERMQVEIERMEERALRDTSETFLGDLLRLKRFIFALGQLADQHREVFAAFLRPDFAFVSGHEVEPYFRDLEVRLGRLLDVSLATREAVNGAFDIYVSHVAYRTNQVIKILTLVSTVLLPASVVLALFSATFEGVPEYGLTALFAILATTLAITGVIVFSFRRWGWI</sequence>
<keyword evidence="3" id="KW-0813">Transport</keyword>
<dbReference type="InterPro" id="IPR002523">
    <property type="entry name" value="MgTranspt_CorA/ZnTranspt_ZntB"/>
</dbReference>
<dbReference type="PANTHER" id="PTHR46494:SF3">
    <property type="entry name" value="ZINC TRANSPORT PROTEIN ZNTB"/>
    <property type="match status" value="1"/>
</dbReference>
<evidence type="ECO:0000256" key="10">
    <source>
        <dbReference type="ARBA" id="ARBA00023136"/>
    </source>
</evidence>
<keyword evidence="7" id="KW-0862">Zinc</keyword>
<organism evidence="13">
    <name type="scientific">uncultured Thermomicrobiales bacterium</name>
    <dbReference type="NCBI Taxonomy" id="1645740"/>
    <lineage>
        <taxon>Bacteria</taxon>
        <taxon>Pseudomonadati</taxon>
        <taxon>Thermomicrobiota</taxon>
        <taxon>Thermomicrobia</taxon>
        <taxon>Thermomicrobiales</taxon>
        <taxon>environmental samples</taxon>
    </lineage>
</organism>
<comment type="subcellular location">
    <subcellularLocation>
        <location evidence="1">Cell membrane</location>
        <topology evidence="1">Multi-pass membrane protein</topology>
    </subcellularLocation>
</comment>
<keyword evidence="9" id="KW-0406">Ion transport</keyword>
<dbReference type="GO" id="GO:0015087">
    <property type="term" value="F:cobalt ion transmembrane transporter activity"/>
    <property type="evidence" value="ECO:0007669"/>
    <property type="project" value="TreeGrafter"/>
</dbReference>
<accession>A0A6J4V6S3</accession>
<name>A0A6J4V6S3_9BACT</name>
<protein>
    <recommendedName>
        <fullName evidence="14">Magnesium and cobalt transport protein CorA</fullName>
    </recommendedName>
</protein>
<dbReference type="GO" id="GO:0050897">
    <property type="term" value="F:cobalt ion binding"/>
    <property type="evidence" value="ECO:0007669"/>
    <property type="project" value="TreeGrafter"/>
</dbReference>
<keyword evidence="6 12" id="KW-0812">Transmembrane</keyword>
<dbReference type="InterPro" id="IPR045861">
    <property type="entry name" value="CorA_cytoplasmic_dom"/>
</dbReference>
<evidence type="ECO:0000256" key="1">
    <source>
        <dbReference type="ARBA" id="ARBA00004651"/>
    </source>
</evidence>
<dbReference type="AlphaFoldDB" id="A0A6J4V6S3"/>
<dbReference type="GO" id="GO:0000287">
    <property type="term" value="F:magnesium ion binding"/>
    <property type="evidence" value="ECO:0007669"/>
    <property type="project" value="TreeGrafter"/>
</dbReference>
<evidence type="ECO:0000313" key="13">
    <source>
        <dbReference type="EMBL" id="CAA9568502.1"/>
    </source>
</evidence>
<evidence type="ECO:0000256" key="8">
    <source>
        <dbReference type="ARBA" id="ARBA00022989"/>
    </source>
</evidence>
<dbReference type="Gene3D" id="3.30.460.20">
    <property type="entry name" value="CorA soluble domain-like"/>
    <property type="match status" value="1"/>
</dbReference>
<keyword evidence="5" id="KW-0997">Cell inner membrane</keyword>